<proteinExistence type="predicted"/>
<dbReference type="PIRSF" id="PIRSF028788">
    <property type="entry name" value="TfoX_Sxy"/>
    <property type="match status" value="1"/>
</dbReference>
<evidence type="ECO:0000313" key="3">
    <source>
        <dbReference type="EMBL" id="OAT75792.1"/>
    </source>
</evidence>
<dbReference type="Pfam" id="PF04994">
    <property type="entry name" value="TfoX_C"/>
    <property type="match status" value="1"/>
</dbReference>
<feature type="domain" description="TfoX C-terminal" evidence="2">
    <location>
        <begin position="117"/>
        <end position="194"/>
    </location>
</feature>
<dbReference type="SUPFAM" id="SSF159894">
    <property type="entry name" value="YgaC/TfoX-N like"/>
    <property type="match status" value="1"/>
</dbReference>
<gene>
    <name evidence="3" type="ORF">A9B99_13340</name>
</gene>
<dbReference type="Gene3D" id="3.30.1460.30">
    <property type="entry name" value="YgaC/TfoX-N like chaperone"/>
    <property type="match status" value="1"/>
</dbReference>
<accession>A0A1B7L065</accession>
<evidence type="ECO:0000259" key="2">
    <source>
        <dbReference type="Pfam" id="PF04994"/>
    </source>
</evidence>
<feature type="domain" description="TfoX N-terminal" evidence="1">
    <location>
        <begin position="15"/>
        <end position="106"/>
    </location>
</feature>
<evidence type="ECO:0000313" key="4">
    <source>
        <dbReference type="Proteomes" id="UP000078225"/>
    </source>
</evidence>
<dbReference type="PANTHER" id="PTHR36121:SF1">
    <property type="entry name" value="PROTEIN SXY"/>
    <property type="match status" value="1"/>
</dbReference>
<organism evidence="3 4">
    <name type="scientific">Mangrovibacter phragmitis</name>
    <dbReference type="NCBI Taxonomy" id="1691903"/>
    <lineage>
        <taxon>Bacteria</taxon>
        <taxon>Pseudomonadati</taxon>
        <taxon>Pseudomonadota</taxon>
        <taxon>Gammaproteobacteria</taxon>
        <taxon>Enterobacterales</taxon>
        <taxon>Enterobacteriaceae</taxon>
        <taxon>Mangrovibacter</taxon>
    </lineage>
</organism>
<keyword evidence="4" id="KW-1185">Reference proteome</keyword>
<evidence type="ECO:0000259" key="1">
    <source>
        <dbReference type="Pfam" id="PF04993"/>
    </source>
</evidence>
<reference evidence="4" key="1">
    <citation type="submission" date="2016-05" db="EMBL/GenBank/DDBJ databases">
        <authorList>
            <person name="Behera P."/>
            <person name="Vaishampayan P."/>
            <person name="Singh N."/>
            <person name="Raina V."/>
            <person name="Suar M."/>
            <person name="Pattnaik A."/>
            <person name="Rastogi G."/>
        </authorList>
    </citation>
    <scope>NUCLEOTIDE SEQUENCE [LARGE SCALE GENOMIC DNA]</scope>
    <source>
        <strain evidence="4">MP23</strain>
    </source>
</reference>
<dbReference type="Proteomes" id="UP000078225">
    <property type="component" value="Unassembled WGS sequence"/>
</dbReference>
<protein>
    <recommendedName>
        <fullName evidence="5">Competence protein</fullName>
    </recommendedName>
</protein>
<dbReference type="InterPro" id="IPR026256">
    <property type="entry name" value="TfoX-like_gammaprotbact"/>
</dbReference>
<dbReference type="Pfam" id="PF04993">
    <property type="entry name" value="TfoX_N"/>
    <property type="match status" value="1"/>
</dbReference>
<dbReference type="GO" id="GO:0030420">
    <property type="term" value="P:establishment of competence for transformation"/>
    <property type="evidence" value="ECO:0007669"/>
    <property type="project" value="InterPro"/>
</dbReference>
<dbReference type="OrthoDB" id="4225809at2"/>
<evidence type="ECO:0008006" key="5">
    <source>
        <dbReference type="Google" id="ProtNLM"/>
    </source>
</evidence>
<dbReference type="STRING" id="1691903.A9B99_13340"/>
<dbReference type="InterPro" id="IPR047525">
    <property type="entry name" value="TfoX-like"/>
</dbReference>
<dbReference type="Gene3D" id="1.10.150.20">
    <property type="entry name" value="5' to 3' exonuclease, C-terminal subdomain"/>
    <property type="match status" value="1"/>
</dbReference>
<dbReference type="EMBL" id="LYRP01000043">
    <property type="protein sequence ID" value="OAT75792.1"/>
    <property type="molecule type" value="Genomic_DNA"/>
</dbReference>
<comment type="caution">
    <text evidence="3">The sequence shown here is derived from an EMBL/GenBank/DDBJ whole genome shotgun (WGS) entry which is preliminary data.</text>
</comment>
<dbReference type="PANTHER" id="PTHR36121">
    <property type="entry name" value="PROTEIN SXY"/>
    <property type="match status" value="1"/>
</dbReference>
<dbReference type="InterPro" id="IPR007077">
    <property type="entry name" value="TfoX_C"/>
</dbReference>
<name>A0A1B7L065_9ENTR</name>
<dbReference type="RefSeq" id="WP_064600036.1">
    <property type="nucleotide sequence ID" value="NZ_CP134782.1"/>
</dbReference>
<dbReference type="AlphaFoldDB" id="A0A1B7L065"/>
<dbReference type="InterPro" id="IPR007076">
    <property type="entry name" value="TfoX_N"/>
</dbReference>
<sequence>MGKVSTPRIKASLEKLSSLGRISSRALFGGYSIMADNVAFAMVSKGQLYLRACEENTGYFTSRNLPLLVTHKRGRPLSLNYFRVDETLWNDDEQLITLAGQALAAARKEKREKQVVRRIKDLPNVTFGLEMMLWEAGIRDIETLKNKGAKACWIILRQRCNTLGAKILLSLEGAITGSHSEALPRQRQWELNEWAQQQLEQEARDKVRRKSN</sequence>